<evidence type="ECO:0000313" key="3">
    <source>
        <dbReference type="Proteomes" id="UP000032076"/>
    </source>
</evidence>
<comment type="caution">
    <text evidence="2">The sequence shown here is derived from an EMBL/GenBank/DDBJ whole genome shotgun (WGS) entry which is preliminary data.</text>
</comment>
<reference evidence="2 3" key="1">
    <citation type="submission" date="2015-01" db="EMBL/GenBank/DDBJ databases">
        <title>Draft Genome Sequences of Four Bacillus thermoamylovorans Strains, Isolated From Food Products.</title>
        <authorList>
            <person name="Krawcyk A.O."/>
            <person name="Berendsen E.M."/>
            <person name="Eijlander R.T."/>
            <person name="de Jong A."/>
            <person name="Wells-Bennik M."/>
            <person name="Kuipers O.P."/>
        </authorList>
    </citation>
    <scope>NUCLEOTIDE SEQUENCE [LARGE SCALE GENOMIC DNA]</scope>
    <source>
        <strain evidence="2 3">B4167</strain>
    </source>
</reference>
<sequence length="126" mass="14503">MTIMPIVFRYMEQEGGRETLPFSIIQLMISILLFFVLFFGIGFILNMLLRMTWIMTCIYPIVVIFIVDNIPFITYFREPEEAFQTLGTNLRSLAPADITVLLSGLAGTILAGFTMKALRKRGYRMF</sequence>
<evidence type="ECO:0000256" key="1">
    <source>
        <dbReference type="SAM" id="Phobius"/>
    </source>
</evidence>
<keyword evidence="1" id="KW-0812">Transmembrane</keyword>
<evidence type="ECO:0000313" key="2">
    <source>
        <dbReference type="EMBL" id="KIO71230.1"/>
    </source>
</evidence>
<name>A0A0D0FF04_9BACI</name>
<feature type="transmembrane region" description="Helical" evidence="1">
    <location>
        <begin position="57"/>
        <end position="76"/>
    </location>
</feature>
<keyword evidence="1" id="KW-0472">Membrane</keyword>
<feature type="transmembrane region" description="Helical" evidence="1">
    <location>
        <begin position="20"/>
        <end position="45"/>
    </location>
</feature>
<dbReference type="EMBL" id="JXLU01000131">
    <property type="protein sequence ID" value="KIO71230.1"/>
    <property type="molecule type" value="Genomic_DNA"/>
</dbReference>
<dbReference type="Proteomes" id="UP000032076">
    <property type="component" value="Unassembled WGS sequence"/>
</dbReference>
<gene>
    <name evidence="2" type="ORF">B4167_0184</name>
</gene>
<dbReference type="InterPro" id="IPR025917">
    <property type="entry name" value="YuiB"/>
</dbReference>
<accession>A0A0D0FF04</accession>
<keyword evidence="1" id="KW-1133">Transmembrane helix</keyword>
<organism evidence="2 3">
    <name type="scientific">Caldibacillus thermoamylovorans</name>
    <dbReference type="NCBI Taxonomy" id="35841"/>
    <lineage>
        <taxon>Bacteria</taxon>
        <taxon>Bacillati</taxon>
        <taxon>Bacillota</taxon>
        <taxon>Bacilli</taxon>
        <taxon>Bacillales</taxon>
        <taxon>Bacillaceae</taxon>
        <taxon>Caldibacillus</taxon>
    </lineage>
</organism>
<feature type="transmembrane region" description="Helical" evidence="1">
    <location>
        <begin position="96"/>
        <end position="118"/>
    </location>
</feature>
<proteinExistence type="predicted"/>
<dbReference type="AlphaFoldDB" id="A0A0D0FF04"/>
<protein>
    <recommendedName>
        <fullName evidence="4">Membrane protein YuiB</fullName>
    </recommendedName>
</protein>
<evidence type="ECO:0008006" key="4">
    <source>
        <dbReference type="Google" id="ProtNLM"/>
    </source>
</evidence>
<dbReference type="Pfam" id="PF14068">
    <property type="entry name" value="YuiB"/>
    <property type="match status" value="1"/>
</dbReference>